<dbReference type="CDD" id="cd06225">
    <property type="entry name" value="HAMP"/>
    <property type="match status" value="1"/>
</dbReference>
<feature type="transmembrane region" description="Helical" evidence="7">
    <location>
        <begin position="7"/>
        <end position="31"/>
    </location>
</feature>
<dbReference type="Proteomes" id="UP000326671">
    <property type="component" value="Unassembled WGS sequence"/>
</dbReference>
<dbReference type="PANTHER" id="PTHR32089">
    <property type="entry name" value="METHYL-ACCEPTING CHEMOTAXIS PROTEIN MCPB"/>
    <property type="match status" value="1"/>
</dbReference>
<keyword evidence="4 6" id="KW-0807">Transducer</keyword>
<evidence type="ECO:0000259" key="8">
    <source>
        <dbReference type="PROSITE" id="PS50111"/>
    </source>
</evidence>
<dbReference type="GO" id="GO:0006935">
    <property type="term" value="P:chemotaxis"/>
    <property type="evidence" value="ECO:0007669"/>
    <property type="project" value="UniProtKB-ARBA"/>
</dbReference>
<evidence type="ECO:0000256" key="4">
    <source>
        <dbReference type="ARBA" id="ARBA00023224"/>
    </source>
</evidence>
<evidence type="ECO:0000256" key="6">
    <source>
        <dbReference type="PROSITE-ProRule" id="PRU00284"/>
    </source>
</evidence>
<evidence type="ECO:0000256" key="1">
    <source>
        <dbReference type="ARBA" id="ARBA00004236"/>
    </source>
</evidence>
<dbReference type="PROSITE" id="PS50885">
    <property type="entry name" value="HAMP"/>
    <property type="match status" value="1"/>
</dbReference>
<dbReference type="GO" id="GO:0005886">
    <property type="term" value="C:plasma membrane"/>
    <property type="evidence" value="ECO:0007669"/>
    <property type="project" value="UniProtKB-SubCell"/>
</dbReference>
<keyword evidence="11" id="KW-1185">Reference proteome</keyword>
<comment type="caution">
    <text evidence="10">The sequence shown here is derived from an EMBL/GenBank/DDBJ whole genome shotgun (WGS) entry which is preliminary data.</text>
</comment>
<keyword evidence="7" id="KW-1133">Transmembrane helix</keyword>
<dbReference type="FunFam" id="1.10.287.950:FF:000001">
    <property type="entry name" value="Methyl-accepting chemotaxis sensory transducer"/>
    <property type="match status" value="1"/>
</dbReference>
<dbReference type="GO" id="GO:0007165">
    <property type="term" value="P:signal transduction"/>
    <property type="evidence" value="ECO:0007669"/>
    <property type="project" value="UniProtKB-KW"/>
</dbReference>
<evidence type="ECO:0000313" key="11">
    <source>
        <dbReference type="Proteomes" id="UP000326671"/>
    </source>
</evidence>
<proteinExistence type="inferred from homology"/>
<evidence type="ECO:0000256" key="3">
    <source>
        <dbReference type="ARBA" id="ARBA00023136"/>
    </source>
</evidence>
<reference evidence="10 11" key="1">
    <citation type="submission" date="2019-09" db="EMBL/GenBank/DDBJ databases">
        <title>Whole genome sequences of isolates from the Mars Exploration Rovers.</title>
        <authorList>
            <person name="Seuylemezian A."/>
            <person name="Vaishampayan P."/>
        </authorList>
    </citation>
    <scope>NUCLEOTIDE SEQUENCE [LARGE SCALE GENOMIC DNA]</scope>
    <source>
        <strain evidence="10 11">MER_TA_151</strain>
    </source>
</reference>
<keyword evidence="7" id="KW-0812">Transmembrane</keyword>
<dbReference type="RefSeq" id="WP_150441155.1">
    <property type="nucleotide sequence ID" value="NZ_VYKL01000026.1"/>
</dbReference>
<dbReference type="SMART" id="SM00283">
    <property type="entry name" value="MA"/>
    <property type="match status" value="1"/>
</dbReference>
<dbReference type="Gene3D" id="1.10.287.950">
    <property type="entry name" value="Methyl-accepting chemotaxis protein"/>
    <property type="match status" value="1"/>
</dbReference>
<feature type="domain" description="HAMP" evidence="9">
    <location>
        <begin position="208"/>
        <end position="261"/>
    </location>
</feature>
<feature type="domain" description="Methyl-accepting transducer" evidence="8">
    <location>
        <begin position="280"/>
        <end position="516"/>
    </location>
</feature>
<dbReference type="Gene3D" id="1.10.8.500">
    <property type="entry name" value="HAMP domain in histidine kinase"/>
    <property type="match status" value="1"/>
</dbReference>
<gene>
    <name evidence="10" type="ORF">F4V44_16700</name>
</gene>
<comment type="subcellular location">
    <subcellularLocation>
        <location evidence="1">Cell membrane</location>
    </subcellularLocation>
</comment>
<evidence type="ECO:0000256" key="7">
    <source>
        <dbReference type="SAM" id="Phobius"/>
    </source>
</evidence>
<dbReference type="SMART" id="SM00304">
    <property type="entry name" value="HAMP"/>
    <property type="match status" value="1"/>
</dbReference>
<dbReference type="CDD" id="cd11386">
    <property type="entry name" value="MCP_signal"/>
    <property type="match status" value="1"/>
</dbReference>
<dbReference type="Pfam" id="PF00015">
    <property type="entry name" value="MCPsignal"/>
    <property type="match status" value="1"/>
</dbReference>
<keyword evidence="3 7" id="KW-0472">Membrane</keyword>
<dbReference type="InterPro" id="IPR004089">
    <property type="entry name" value="MCPsignal_dom"/>
</dbReference>
<evidence type="ECO:0000256" key="2">
    <source>
        <dbReference type="ARBA" id="ARBA00022475"/>
    </source>
</evidence>
<dbReference type="SUPFAM" id="SSF58104">
    <property type="entry name" value="Methyl-accepting chemotaxis protein (MCP) signaling domain"/>
    <property type="match status" value="1"/>
</dbReference>
<sequence>MKRGITWQLGIIIVCVLFVSMLITSLSNYWVTYKNTYEAAGIEAVGCANITTGLISPSDIKKVLNGDEETREALEKTISWTVDHKKLFENQYIILLDGTIVVADDNLKKQGFNAGDKFYIDKELIEIIKETKHPHYSEIYEFGGMKRLTGYAPIFEDHDPNKEIIAYNAIDFDAKIVSERTWDSVKGTVALGLLPMIIACIITIWMIRRRTKPITILIEYAQAIAKGDLSVKNIETKNNDEIGELGNALNFMAKNLREVIQQVSSSAEHVATSSEDLHQIAMQTSHATEQISITMGQMALSVDKQTESVEETSQTVKEISEGVYQIANNAQNVTATAKNASEKATEGGHAIKTAVQQMNSIQETVTGLAQAVKGLGIRSEEIGQIVEVITGIAAQTNLLALNAAIEAARAGENGRGFAVVADEVRKLAEQSAGSAKQISMLISAIQDETSKAVVSMEVVSKEVASGIGIVNTAGGSFENIEESINEVSEQIQKVSTAVQQMVAGTEQMVRSMQLITDVAELAASGTQQVSAATDEQLASMQEISASASILANMSDELQIIIRKFKTK</sequence>
<dbReference type="OrthoDB" id="2513043at2"/>
<comment type="similarity">
    <text evidence="5">Belongs to the methyl-accepting chemotaxis (MCP) protein family.</text>
</comment>
<dbReference type="PANTHER" id="PTHR32089:SF112">
    <property type="entry name" value="LYSOZYME-LIKE PROTEIN-RELATED"/>
    <property type="match status" value="1"/>
</dbReference>
<dbReference type="EMBL" id="VYKL01000026">
    <property type="protein sequence ID" value="KAA9021627.1"/>
    <property type="molecule type" value="Genomic_DNA"/>
</dbReference>
<organism evidence="10 11">
    <name type="scientific">Niallia endozanthoxylica</name>
    <dbReference type="NCBI Taxonomy" id="2036016"/>
    <lineage>
        <taxon>Bacteria</taxon>
        <taxon>Bacillati</taxon>
        <taxon>Bacillota</taxon>
        <taxon>Bacilli</taxon>
        <taxon>Bacillales</taxon>
        <taxon>Bacillaceae</taxon>
        <taxon>Niallia</taxon>
    </lineage>
</organism>
<dbReference type="PROSITE" id="PS50111">
    <property type="entry name" value="CHEMOTAXIS_TRANSDUC_2"/>
    <property type="match status" value="1"/>
</dbReference>
<dbReference type="Pfam" id="PF00672">
    <property type="entry name" value="HAMP"/>
    <property type="match status" value="1"/>
</dbReference>
<dbReference type="InterPro" id="IPR003660">
    <property type="entry name" value="HAMP_dom"/>
</dbReference>
<accession>A0A5J5HQB6</accession>
<name>A0A5J5HQB6_9BACI</name>
<evidence type="ECO:0000259" key="9">
    <source>
        <dbReference type="PROSITE" id="PS50885"/>
    </source>
</evidence>
<feature type="transmembrane region" description="Helical" evidence="7">
    <location>
        <begin position="189"/>
        <end position="207"/>
    </location>
</feature>
<keyword evidence="2" id="KW-1003">Cell membrane</keyword>
<dbReference type="AlphaFoldDB" id="A0A5J5HQB6"/>
<protein>
    <submittedName>
        <fullName evidence="10">Methyl-accepting chemotaxis protein</fullName>
    </submittedName>
</protein>
<evidence type="ECO:0000256" key="5">
    <source>
        <dbReference type="ARBA" id="ARBA00029447"/>
    </source>
</evidence>
<evidence type="ECO:0000313" key="10">
    <source>
        <dbReference type="EMBL" id="KAA9021627.1"/>
    </source>
</evidence>